<dbReference type="Proteomes" id="UP000240760">
    <property type="component" value="Unassembled WGS sequence"/>
</dbReference>
<feature type="compositionally biased region" description="Low complexity" evidence="1">
    <location>
        <begin position="618"/>
        <end position="630"/>
    </location>
</feature>
<dbReference type="EMBL" id="KZ679133">
    <property type="protein sequence ID" value="PTB75537.1"/>
    <property type="molecule type" value="Genomic_DNA"/>
</dbReference>
<feature type="region of interest" description="Disordered" evidence="1">
    <location>
        <begin position="584"/>
        <end position="668"/>
    </location>
</feature>
<feature type="compositionally biased region" description="Basic and acidic residues" evidence="1">
    <location>
        <begin position="1172"/>
        <end position="1181"/>
    </location>
</feature>
<reference evidence="2 3" key="1">
    <citation type="submission" date="2016-07" db="EMBL/GenBank/DDBJ databases">
        <title>Multiple horizontal gene transfer events from other fungi enriched the ability of initially mycotrophic Trichoderma (Ascomycota) to feed on dead plant biomass.</title>
        <authorList>
            <consortium name="DOE Joint Genome Institute"/>
            <person name="Aerts A."/>
            <person name="Atanasova L."/>
            <person name="Chenthamara K."/>
            <person name="Zhang J."/>
            <person name="Grujic M."/>
            <person name="Henrissat B."/>
            <person name="Kuo A."/>
            <person name="Salamov A."/>
            <person name="Lipzen A."/>
            <person name="Labutti K."/>
            <person name="Barry K."/>
            <person name="Miao Y."/>
            <person name="Rahimi M.J."/>
            <person name="Shen Q."/>
            <person name="Grigoriev I.V."/>
            <person name="Kubicek C.P."/>
            <person name="Druzhinina I.S."/>
        </authorList>
    </citation>
    <scope>NUCLEOTIDE SEQUENCE [LARGE SCALE GENOMIC DNA]</scope>
    <source>
        <strain evidence="2 3">ATCC 18648</strain>
    </source>
</reference>
<feature type="compositionally biased region" description="Polar residues" evidence="1">
    <location>
        <begin position="11"/>
        <end position="24"/>
    </location>
</feature>
<accession>A0A2T4C1U0</accession>
<dbReference type="OrthoDB" id="3260408at2759"/>
<name>A0A2T4C1U0_TRILO</name>
<keyword evidence="3" id="KW-1185">Reference proteome</keyword>
<dbReference type="STRING" id="983965.A0A2T4C1U0"/>
<sequence>MAESSGLKPGNGSSHVNGKMNGQTAAMKPPAPLQRGLFARLFGTAARIATWAIIITLLFRCPSTLEECDEDSPFICKPYFQAKAAVAPYTLPYYEQYAAPYVDCARPYYETVDARVLTPARTYAVRYGAPWVEKGQQQAWAQWEKHGQPQVAQLRELSRRQYEQTIAPHLERAGEVLGPYYEIGRTSSLQLYHDVVLPTYGLVQPYAHQGYMAASSFATGTALPAVQWTWAKTNAFLDKAVWPQLRMLYVENVEPQLVRIGERLERYKNRARTKVLPEVTQSATKRRATTEPPRYSSFSKPSPQGTPAPTTPASESDTPAPSPSVVEKQPVTESYWNPVQPPAPAENETEQRRTAREMVAQDLEMWQNKFAAQADEGAVDMEDRIEEIASRRMDEDIVRHGKPLVKKLRATVQTETDRLKAKISSIVAQHARGALDDAQDQIVGAVRAAGLAIKAAAQEIRNWREDYDEDLQSEVLKAADVHFEILDETRNLALQQLGMKWAWTEGVTYKDWAKYHELKQALTEWTEELKQLIVTHPTLLRAQEASALIEDEGMTIASAAAKELARLKQVAQWKLAAKDSSDNFDSEAMERAAEAAQNPTVAEDVNESVNHEEEDNATAEVSPDAAAAATETDEAVSPPEHESADEAKEDAPVDEQSSSVESSEGLAVEDNATSDIFEHVAEQTDIHPESQKPLAGQTDEVPEPAVDAAHDEEAAPIILEEASTILSDAASIVAEYATEAVLQSEPDETEQAVLESEAEDLEEDEETLWPQDTATQHTPTVKASFLGAAAQVVPGRQIVLDEDDETEDDYLSSASRAAEAAYSSAVSLASDRYSSAVSIISAQVHGTPTPAVENQLLSSVSAAYDQALAAASSRLKDFADAASAGVYGTPTPVPATPTQAHWSRVESIAAERLNEGKLWAELQYQSALIALGLATATPTPTNAVEKYYEQAKYNYYAGLGVAHDRYNNFISAASSAWSSLTATPTPTPTPQALTDSAMSMVSAAGQAAESAYSKATENVASAIEAVDESISSLQNAATEQVYNAGLAIGETWGTVVNQLSLEIYGQPTPPLLGWYDGLVTDAHAVVTSATSAVGQAGATASAGAANEYEAVSELVSELIVGREPPFTESVLSRLQAAYATATQNVASLASEASAAAGSVGEKVGSMASKATDAAKHGRDEL</sequence>
<dbReference type="PANTHER" id="PTHR23242">
    <property type="entry name" value="TRANSCRIPTION FACTOR HOXA13"/>
    <property type="match status" value="1"/>
</dbReference>
<feature type="region of interest" description="Disordered" evidence="1">
    <location>
        <begin position="1"/>
        <end position="25"/>
    </location>
</feature>
<evidence type="ECO:0000313" key="2">
    <source>
        <dbReference type="EMBL" id="PTB75537.1"/>
    </source>
</evidence>
<protein>
    <recommendedName>
        <fullName evidence="4">Transcription factor hoxa13</fullName>
    </recommendedName>
</protein>
<feature type="compositionally biased region" description="Low complexity" evidence="1">
    <location>
        <begin position="655"/>
        <end position="664"/>
    </location>
</feature>
<proteinExistence type="predicted"/>
<evidence type="ECO:0000256" key="1">
    <source>
        <dbReference type="SAM" id="MobiDB-lite"/>
    </source>
</evidence>
<evidence type="ECO:0008006" key="4">
    <source>
        <dbReference type="Google" id="ProtNLM"/>
    </source>
</evidence>
<organism evidence="2 3">
    <name type="scientific">Trichoderma longibrachiatum ATCC 18648</name>
    <dbReference type="NCBI Taxonomy" id="983965"/>
    <lineage>
        <taxon>Eukaryota</taxon>
        <taxon>Fungi</taxon>
        <taxon>Dikarya</taxon>
        <taxon>Ascomycota</taxon>
        <taxon>Pezizomycotina</taxon>
        <taxon>Sordariomycetes</taxon>
        <taxon>Hypocreomycetidae</taxon>
        <taxon>Hypocreales</taxon>
        <taxon>Hypocreaceae</taxon>
        <taxon>Trichoderma</taxon>
    </lineage>
</organism>
<feature type="region of interest" description="Disordered" evidence="1">
    <location>
        <begin position="275"/>
        <end position="354"/>
    </location>
</feature>
<gene>
    <name evidence="2" type="ORF">M440DRAFT_1377948</name>
</gene>
<evidence type="ECO:0000313" key="3">
    <source>
        <dbReference type="Proteomes" id="UP000240760"/>
    </source>
</evidence>
<feature type="region of interest" description="Disordered" evidence="1">
    <location>
        <begin position="1158"/>
        <end position="1181"/>
    </location>
</feature>
<feature type="compositionally biased region" description="Basic and acidic residues" evidence="1">
    <location>
        <begin position="639"/>
        <end position="651"/>
    </location>
</feature>
<dbReference type="PANTHER" id="PTHR23242:SF9">
    <property type="entry name" value="TRANSCRIPTION FACTOR HOXA13"/>
    <property type="match status" value="1"/>
</dbReference>
<dbReference type="AlphaFoldDB" id="A0A2T4C1U0"/>